<dbReference type="EMBL" id="KZ819910">
    <property type="protein sequence ID" value="PWN50657.1"/>
    <property type="molecule type" value="Genomic_DNA"/>
</dbReference>
<reference evidence="1 2" key="1">
    <citation type="journal article" date="2018" name="Mol. Biol. Evol.">
        <title>Broad Genomic Sampling Reveals a Smut Pathogenic Ancestry of the Fungal Clade Ustilaginomycotina.</title>
        <authorList>
            <person name="Kijpornyongpan T."/>
            <person name="Mondo S.J."/>
            <person name="Barry K."/>
            <person name="Sandor L."/>
            <person name="Lee J."/>
            <person name="Lipzen A."/>
            <person name="Pangilinan J."/>
            <person name="LaButti K."/>
            <person name="Hainaut M."/>
            <person name="Henrissat B."/>
            <person name="Grigoriev I.V."/>
            <person name="Spatafora J.W."/>
            <person name="Aime M.C."/>
        </authorList>
    </citation>
    <scope>NUCLEOTIDE SEQUENCE [LARGE SCALE GENOMIC DNA]</scope>
    <source>
        <strain evidence="1 2">SA 807</strain>
    </source>
</reference>
<protein>
    <submittedName>
        <fullName evidence="1">Metallo-dependent hydrolase</fullName>
    </submittedName>
</protein>
<sequence length="472" mass="51187">MPSKTTTQATTWSHQSSQPPHQTRLIKFQNCSALQPDGSLVDNFCLFVDPSTGKIVDGQHAFYAQSIGFTQVVDLGGHLLSPGFIDVQINGAYGIDFSSFDESDETYHLAAKNYLAKLDEFSKKILATGVTSFVPTIITQKASSYRKILPLLSPRSRKGQAHSLGYHAEGPFLSPDKRGAHCVKLIREAPRGIEDIEEVYGKGESGLDMQGAVKILTLAPDVRGVMEAIPELAKRGVIISLGHTNSDLTTALRAKEKGASFITHLFNAMESFRHRDPGVIGLLGDSDEIDFEDESGMTEDSPWNGGGTKSNEGGKLSKKPRPYYGLITDGQHSHPCSVRMAYSCHPEGCVLTSDAMPWMDPEKPDGIYDWRENQRVVKKGYQVTLEGTTTLAGSVVPMDACVRGLSRFASIPLHTAAKCASTHPSRMLGLDKIKGVLQPGADADLVVLDKKTGAVLSTWILGEKAWQRGGDA</sequence>
<name>A0ACD0NXT9_9BASI</name>
<proteinExistence type="predicted"/>
<accession>A0ACD0NXT9</accession>
<keyword evidence="1" id="KW-0378">Hydrolase</keyword>
<keyword evidence="2" id="KW-1185">Reference proteome</keyword>
<dbReference type="Proteomes" id="UP000245626">
    <property type="component" value="Unassembled WGS sequence"/>
</dbReference>
<gene>
    <name evidence="1" type="ORF">IE53DRAFT_387016</name>
</gene>
<evidence type="ECO:0000313" key="1">
    <source>
        <dbReference type="EMBL" id="PWN50657.1"/>
    </source>
</evidence>
<organism evidence="1 2">
    <name type="scientific">Violaceomyces palustris</name>
    <dbReference type="NCBI Taxonomy" id="1673888"/>
    <lineage>
        <taxon>Eukaryota</taxon>
        <taxon>Fungi</taxon>
        <taxon>Dikarya</taxon>
        <taxon>Basidiomycota</taxon>
        <taxon>Ustilaginomycotina</taxon>
        <taxon>Ustilaginomycetes</taxon>
        <taxon>Violaceomycetales</taxon>
        <taxon>Violaceomycetaceae</taxon>
        <taxon>Violaceomyces</taxon>
    </lineage>
</organism>
<evidence type="ECO:0000313" key="2">
    <source>
        <dbReference type="Proteomes" id="UP000245626"/>
    </source>
</evidence>